<dbReference type="AlphaFoldDB" id="A0A6A5SLD4"/>
<organism evidence="2 3">
    <name type="scientific">Clathrospora elynae</name>
    <dbReference type="NCBI Taxonomy" id="706981"/>
    <lineage>
        <taxon>Eukaryota</taxon>
        <taxon>Fungi</taxon>
        <taxon>Dikarya</taxon>
        <taxon>Ascomycota</taxon>
        <taxon>Pezizomycotina</taxon>
        <taxon>Dothideomycetes</taxon>
        <taxon>Pleosporomycetidae</taxon>
        <taxon>Pleosporales</taxon>
        <taxon>Diademaceae</taxon>
        <taxon>Clathrospora</taxon>
    </lineage>
</organism>
<feature type="transmembrane region" description="Helical" evidence="1">
    <location>
        <begin position="41"/>
        <end position="67"/>
    </location>
</feature>
<keyword evidence="1" id="KW-0472">Membrane</keyword>
<reference evidence="2" key="1">
    <citation type="journal article" date="2020" name="Stud. Mycol.">
        <title>101 Dothideomycetes genomes: a test case for predicting lifestyles and emergence of pathogens.</title>
        <authorList>
            <person name="Haridas S."/>
            <person name="Albert R."/>
            <person name="Binder M."/>
            <person name="Bloem J."/>
            <person name="Labutti K."/>
            <person name="Salamov A."/>
            <person name="Andreopoulos B."/>
            <person name="Baker S."/>
            <person name="Barry K."/>
            <person name="Bills G."/>
            <person name="Bluhm B."/>
            <person name="Cannon C."/>
            <person name="Castanera R."/>
            <person name="Culley D."/>
            <person name="Daum C."/>
            <person name="Ezra D."/>
            <person name="Gonzalez J."/>
            <person name="Henrissat B."/>
            <person name="Kuo A."/>
            <person name="Liang C."/>
            <person name="Lipzen A."/>
            <person name="Lutzoni F."/>
            <person name="Magnuson J."/>
            <person name="Mondo S."/>
            <person name="Nolan M."/>
            <person name="Ohm R."/>
            <person name="Pangilinan J."/>
            <person name="Park H.-J."/>
            <person name="Ramirez L."/>
            <person name="Alfaro M."/>
            <person name="Sun H."/>
            <person name="Tritt A."/>
            <person name="Yoshinaga Y."/>
            <person name="Zwiers L.-H."/>
            <person name="Turgeon B."/>
            <person name="Goodwin S."/>
            <person name="Spatafora J."/>
            <person name="Crous P."/>
            <person name="Grigoriev I."/>
        </authorList>
    </citation>
    <scope>NUCLEOTIDE SEQUENCE</scope>
    <source>
        <strain evidence="2">CBS 161.51</strain>
    </source>
</reference>
<proteinExistence type="predicted"/>
<gene>
    <name evidence="2" type="ORF">EJ02DRAFT_455615</name>
</gene>
<dbReference type="Proteomes" id="UP000800038">
    <property type="component" value="Unassembled WGS sequence"/>
</dbReference>
<evidence type="ECO:0000256" key="1">
    <source>
        <dbReference type="SAM" id="Phobius"/>
    </source>
</evidence>
<dbReference type="EMBL" id="ML976055">
    <property type="protein sequence ID" value="KAF1940953.1"/>
    <property type="molecule type" value="Genomic_DNA"/>
</dbReference>
<evidence type="ECO:0000313" key="3">
    <source>
        <dbReference type="Proteomes" id="UP000800038"/>
    </source>
</evidence>
<sequence>MSARSTRVPIWSCSRMSLLYENRSRIPSTMRRWRHWHGDDVYMAILAAGGYEYTVALLAILALGAAVTSHTGSAYRGVIDEEFGQRV</sequence>
<protein>
    <submittedName>
        <fullName evidence="2">Uncharacterized protein</fullName>
    </submittedName>
</protein>
<accession>A0A6A5SLD4</accession>
<name>A0A6A5SLD4_9PLEO</name>
<keyword evidence="1" id="KW-0812">Transmembrane</keyword>
<keyword evidence="3" id="KW-1185">Reference proteome</keyword>
<keyword evidence="1" id="KW-1133">Transmembrane helix</keyword>
<evidence type="ECO:0000313" key="2">
    <source>
        <dbReference type="EMBL" id="KAF1940953.1"/>
    </source>
</evidence>